<name>A0AAF0JF12_9BASI</name>
<evidence type="ECO:0000256" key="2">
    <source>
        <dbReference type="SAM" id="Phobius"/>
    </source>
</evidence>
<feature type="compositionally biased region" description="Low complexity" evidence="1">
    <location>
        <begin position="372"/>
        <end position="406"/>
    </location>
</feature>
<proteinExistence type="predicted"/>
<dbReference type="AlphaFoldDB" id="A0AAF0JF12"/>
<feature type="compositionally biased region" description="Polar residues" evidence="1">
    <location>
        <begin position="407"/>
        <end position="431"/>
    </location>
</feature>
<reference evidence="3" key="1">
    <citation type="submission" date="2023-02" db="EMBL/GenBank/DDBJ databases">
        <title>Mating type loci evolution in Malassezia.</title>
        <authorList>
            <person name="Coelho M.A."/>
        </authorList>
    </citation>
    <scope>NUCLEOTIDE SEQUENCE</scope>
    <source>
        <strain evidence="3">CBS 14136</strain>
    </source>
</reference>
<dbReference type="EMBL" id="CP118379">
    <property type="protein sequence ID" value="WFD44622.1"/>
    <property type="molecule type" value="Genomic_DNA"/>
</dbReference>
<feature type="region of interest" description="Disordered" evidence="1">
    <location>
        <begin position="364"/>
        <end position="454"/>
    </location>
</feature>
<accession>A0AAF0JF12</accession>
<feature type="compositionally biased region" description="Low complexity" evidence="1">
    <location>
        <begin position="218"/>
        <end position="236"/>
    </location>
</feature>
<keyword evidence="2" id="KW-0812">Transmembrane</keyword>
<evidence type="ECO:0000313" key="3">
    <source>
        <dbReference type="EMBL" id="WFD44622.1"/>
    </source>
</evidence>
<keyword evidence="2" id="KW-0472">Membrane</keyword>
<gene>
    <name evidence="3" type="ORF">MPSI1_003290</name>
</gene>
<feature type="transmembrane region" description="Helical" evidence="2">
    <location>
        <begin position="21"/>
        <end position="42"/>
    </location>
</feature>
<feature type="region of interest" description="Disordered" evidence="1">
    <location>
        <begin position="218"/>
        <end position="263"/>
    </location>
</feature>
<keyword evidence="4" id="KW-1185">Reference proteome</keyword>
<feature type="region of interest" description="Disordered" evidence="1">
    <location>
        <begin position="126"/>
        <end position="185"/>
    </location>
</feature>
<keyword evidence="2" id="KW-1133">Transmembrane helix</keyword>
<feature type="compositionally biased region" description="Polar residues" evidence="1">
    <location>
        <begin position="133"/>
        <end position="164"/>
    </location>
</feature>
<feature type="compositionally biased region" description="Low complexity" evidence="1">
    <location>
        <begin position="172"/>
        <end position="185"/>
    </location>
</feature>
<protein>
    <submittedName>
        <fullName evidence="3">Uncharacterized protein</fullName>
    </submittedName>
</protein>
<feature type="compositionally biased region" description="Polar residues" evidence="1">
    <location>
        <begin position="438"/>
        <end position="451"/>
    </location>
</feature>
<evidence type="ECO:0000256" key="1">
    <source>
        <dbReference type="SAM" id="MobiDB-lite"/>
    </source>
</evidence>
<evidence type="ECO:0000313" key="4">
    <source>
        <dbReference type="Proteomes" id="UP001214628"/>
    </source>
</evidence>
<feature type="compositionally biased region" description="Basic and acidic residues" evidence="1">
    <location>
        <begin position="252"/>
        <end position="263"/>
    </location>
</feature>
<organism evidence="3 4">
    <name type="scientific">Malassezia psittaci</name>
    <dbReference type="NCBI Taxonomy" id="1821823"/>
    <lineage>
        <taxon>Eukaryota</taxon>
        <taxon>Fungi</taxon>
        <taxon>Dikarya</taxon>
        <taxon>Basidiomycota</taxon>
        <taxon>Ustilaginomycotina</taxon>
        <taxon>Malasseziomycetes</taxon>
        <taxon>Malasseziales</taxon>
        <taxon>Malasseziaceae</taxon>
        <taxon>Malassezia</taxon>
    </lineage>
</organism>
<dbReference type="Proteomes" id="UP001214628">
    <property type="component" value="Chromosome 5"/>
</dbReference>
<sequence>MIPPELRHSLLHRAGDSASRWSLAALATATMVTSAMALYYYVPWGQLEINLETLLSSIGEEGFGMNHAYSAECFDEMDIDDDEHVDPDLLDGFQSLDKESRMSVVLTSSDPTSELCHNPIVVNLSGSSGESSVDPSLTRRSLPSVSTGPSTPSEMDSPRRSSMPSILRRDSQSFSSSSTHSPVLSASNSSCLFRRLNGCTSQSNSPNTLSRLLPTSLTSESALSSTSDSRVSSLSSPMKSDISGTASPRSIKLTEPDWKPFTDSHDRARKRVAMASIANAINELHSAQSSPVVKSKQLPLLKALPIEPPAELGEGSEFHFEKFTRSTAAAGRNWDWRRRSSCELLEALDEDVLVTLEKLNSELDDDLETNNVPAKPQSPQSQSQSQSPRLVSPRSPSLSASFKSLPVRSQNSDVFSDENSPRSIHQACSSQSRKHKASSPQRPSLSRSTSLDAPVESLADSGLNHEPLLTPTKRKFGYDQDKIHSASILNSLEPTLSFSRPRSASHSAAMSAYPRVVPSPKRGSANSSPFSNRTLASRRRFNGKIHTDSVLNLVDI</sequence>